<dbReference type="Gene3D" id="1.20.1250.20">
    <property type="entry name" value="MFS general substrate transporter like domains"/>
    <property type="match status" value="1"/>
</dbReference>
<accession>A0A7S0ZRE3</accession>
<keyword evidence="1" id="KW-0812">Transmembrane</keyword>
<feature type="transmembrane region" description="Helical" evidence="1">
    <location>
        <begin position="221"/>
        <end position="239"/>
    </location>
</feature>
<name>A0A7S0ZRE3_NOCSC</name>
<keyword evidence="1" id="KW-1133">Transmembrane helix</keyword>
<reference evidence="2" key="1">
    <citation type="submission" date="2021-01" db="EMBL/GenBank/DDBJ databases">
        <authorList>
            <person name="Corre E."/>
            <person name="Pelletier E."/>
            <person name="Niang G."/>
            <person name="Scheremetjew M."/>
            <person name="Finn R."/>
            <person name="Kale V."/>
            <person name="Holt S."/>
            <person name="Cochrane G."/>
            <person name="Meng A."/>
            <person name="Brown T."/>
            <person name="Cohen L."/>
        </authorList>
    </citation>
    <scope>NUCLEOTIDE SEQUENCE</scope>
</reference>
<keyword evidence="1" id="KW-0472">Membrane</keyword>
<feature type="transmembrane region" description="Helical" evidence="1">
    <location>
        <begin position="373"/>
        <end position="395"/>
    </location>
</feature>
<dbReference type="Pfam" id="PF07690">
    <property type="entry name" value="MFS_1"/>
    <property type="match status" value="1"/>
</dbReference>
<dbReference type="GO" id="GO:0022857">
    <property type="term" value="F:transmembrane transporter activity"/>
    <property type="evidence" value="ECO:0007669"/>
    <property type="project" value="InterPro"/>
</dbReference>
<feature type="transmembrane region" description="Helical" evidence="1">
    <location>
        <begin position="169"/>
        <end position="191"/>
    </location>
</feature>
<feature type="transmembrane region" description="Helical" evidence="1">
    <location>
        <begin position="105"/>
        <end position="130"/>
    </location>
</feature>
<feature type="transmembrane region" description="Helical" evidence="1">
    <location>
        <begin position="259"/>
        <end position="280"/>
    </location>
</feature>
<evidence type="ECO:0000313" key="2">
    <source>
        <dbReference type="EMBL" id="CAD8830175.1"/>
    </source>
</evidence>
<organism evidence="2">
    <name type="scientific">Noctiluca scintillans</name>
    <name type="common">Sea sparkle</name>
    <name type="synonym">Red tide dinoflagellate</name>
    <dbReference type="NCBI Taxonomy" id="2966"/>
    <lineage>
        <taxon>Eukaryota</taxon>
        <taxon>Sar</taxon>
        <taxon>Alveolata</taxon>
        <taxon>Dinophyceae</taxon>
        <taxon>Noctilucales</taxon>
        <taxon>Noctilucaceae</taxon>
        <taxon>Noctiluca</taxon>
    </lineage>
</organism>
<dbReference type="InterPro" id="IPR011701">
    <property type="entry name" value="MFS"/>
</dbReference>
<proteinExistence type="predicted"/>
<feature type="transmembrane region" description="Helical" evidence="1">
    <location>
        <begin position="142"/>
        <end position="163"/>
    </location>
</feature>
<feature type="transmembrane region" description="Helical" evidence="1">
    <location>
        <begin position="20"/>
        <end position="43"/>
    </location>
</feature>
<dbReference type="EMBL" id="HBFQ01006389">
    <property type="protein sequence ID" value="CAD8830175.1"/>
    <property type="molecule type" value="Transcribed_RNA"/>
</dbReference>
<evidence type="ECO:0000256" key="1">
    <source>
        <dbReference type="SAM" id="Phobius"/>
    </source>
</evidence>
<sequence>MPVADEPLLRVSTPKDTPVLFLGLVFVAKLLCAAEVNVLYTFVPFLSHDRHLSIVQYRYSLMALEISAVFPALFPLDRLPLRCFTVFSQVVFALSCVLPPVGSGLWALCAVRFVTGLMFTCLTILSTKIISELVSLERRTWILALMELSWTGGTFCMSLAGVLLDSTGIIATDSILAVSVLLTAMGMWIAWPPGLMVHPKVDSGRGNAVGTRSGLLWRGDFLLAVFAGSTTLGLQSLFMTRYGGWLEEGFSFNPTWTGLFTNAIAIGNLIGNGLTQGLAASIGMEDRVAVGVLLLGVLVTMSLICASGSVVLTFMLVLLYSASVESTFLNILGYLSRICDGEAHVTGMAVYFCAIAVTRCAGNFVAPYPSMTWLFGGSALTFLVCALMQIMSIFLHRREGATSAAPNVP</sequence>
<feature type="transmembrane region" description="Helical" evidence="1">
    <location>
        <begin position="292"/>
        <end position="320"/>
    </location>
</feature>
<protein>
    <submittedName>
        <fullName evidence="2">Uncharacterized protein</fullName>
    </submittedName>
</protein>
<dbReference type="AlphaFoldDB" id="A0A7S0ZRE3"/>
<gene>
    <name evidence="2" type="ORF">NSCI0253_LOCUS4521</name>
</gene>
<dbReference type="SUPFAM" id="SSF103473">
    <property type="entry name" value="MFS general substrate transporter"/>
    <property type="match status" value="1"/>
</dbReference>
<feature type="transmembrane region" description="Helical" evidence="1">
    <location>
        <begin position="55"/>
        <end position="74"/>
    </location>
</feature>
<dbReference type="InterPro" id="IPR036259">
    <property type="entry name" value="MFS_trans_sf"/>
</dbReference>